<organism evidence="1 2">
    <name type="scientific">Pyropia yezoensis</name>
    <name type="common">Susabi-nori</name>
    <name type="synonym">Porphyra yezoensis</name>
    <dbReference type="NCBI Taxonomy" id="2788"/>
    <lineage>
        <taxon>Eukaryota</taxon>
        <taxon>Rhodophyta</taxon>
        <taxon>Bangiophyceae</taxon>
        <taxon>Bangiales</taxon>
        <taxon>Bangiaceae</taxon>
        <taxon>Pyropia</taxon>
    </lineage>
</organism>
<evidence type="ECO:0000313" key="2">
    <source>
        <dbReference type="Proteomes" id="UP000798662"/>
    </source>
</evidence>
<gene>
    <name evidence="1" type="ORF">I4F81_005906</name>
</gene>
<name>A0ACC3BZQ9_PYRYE</name>
<protein>
    <submittedName>
        <fullName evidence="1">Uncharacterized protein</fullName>
    </submittedName>
</protein>
<dbReference type="Proteomes" id="UP000798662">
    <property type="component" value="Chromosome 2"/>
</dbReference>
<sequence>MVVRPTRLAPWLAVATAAAAATVAPASALSRAYNATTPLAGSAAALHWTLHAATIDLALVITAPEVVTPNASSLWMGFGIGDPSSGSMLGADIVTAEFGGSGGDGAACKLVDRHVPMVSYPLDSSEGGDAVFPVPDACPDKASWELASCVVDPSAGTLTLEVGRSLAAPDPSQDRDIVAGSNILMYAYGRGFGYHGAARQTVEVDLSATGAAAVQSGDLASTGGVPADADGEILLSMPDYNVSTNQTDYGCATFELPPPPPGQVLQVVAAEAVIDTKTAGGRLSHHLVLLSCTKTPLFDEFKAGRSCLDAMPACTQSIFGWAVGSQPLVMPEDVGFPITADERYFLLQLHYDNPDGEEGVVDNSSVRLHTTTKPRRYDSGAIGLGNLGIFIGDERVESGVNYTYTCPSECTSQMAEPVTVFYSALHAHYTALQMWTNIYRNGTFFKTLEGSKHWSNDHQRPTLFEPTVLYPGDRLTVSAEFGVDKLLAAGRQAPAWGLGTPEEMLLTGLFVYPRPRRTGVHAAPGDTITTCGGVHVGSLGEDWTLCGGRAVTVNNDSALIEGVDWFNVSARAVPDEAGWADPFNEAPTCQAQQRPTPSPEASGADGGECFPAAATVRRRREGHESTARMDDLRLGDEVLAAGGVYSRVYLWSHADATAAATFVRLVAARAAAFGPPQCPRVAGVWSATCCVVGASHSHTLLVSAGHLLPAVVHGGGGNEVPTLTAAASLRVGDMLFAADGSPLTITAVSPRVTATGLYHPHTTAGSLVVDGMVASDLTTALPVALAGAALAPLRAAAMAGWTAPAAVVSRLLRAGCAPLVRAVAAALRSVGA</sequence>
<proteinExistence type="predicted"/>
<comment type="caution">
    <text evidence="1">The sequence shown here is derived from an EMBL/GenBank/DDBJ whole genome shotgun (WGS) entry which is preliminary data.</text>
</comment>
<evidence type="ECO:0000313" key="1">
    <source>
        <dbReference type="EMBL" id="KAK1863348.1"/>
    </source>
</evidence>
<dbReference type="EMBL" id="CM020619">
    <property type="protein sequence ID" value="KAK1863348.1"/>
    <property type="molecule type" value="Genomic_DNA"/>
</dbReference>
<keyword evidence="2" id="KW-1185">Reference proteome</keyword>
<reference evidence="1" key="1">
    <citation type="submission" date="2019-11" db="EMBL/GenBank/DDBJ databases">
        <title>Nori genome reveals adaptations in red seaweeds to the harsh intertidal environment.</title>
        <authorList>
            <person name="Wang D."/>
            <person name="Mao Y."/>
        </authorList>
    </citation>
    <scope>NUCLEOTIDE SEQUENCE</scope>
    <source>
        <tissue evidence="1">Gametophyte</tissue>
    </source>
</reference>
<accession>A0ACC3BZQ9</accession>